<organism evidence="2 3">
    <name type="scientific">Rhizobium rhizogenes</name>
    <name type="common">Agrobacterium rhizogenes</name>
    <dbReference type="NCBI Taxonomy" id="359"/>
    <lineage>
        <taxon>Bacteria</taxon>
        <taxon>Pseudomonadati</taxon>
        <taxon>Pseudomonadota</taxon>
        <taxon>Alphaproteobacteria</taxon>
        <taxon>Hyphomicrobiales</taxon>
        <taxon>Rhizobiaceae</taxon>
        <taxon>Rhizobium/Agrobacterium group</taxon>
        <taxon>Rhizobium</taxon>
    </lineage>
</organism>
<feature type="transmembrane region" description="Helical" evidence="1">
    <location>
        <begin position="6"/>
        <end position="27"/>
    </location>
</feature>
<dbReference type="AlphaFoldDB" id="A0AAN2A1M8"/>
<gene>
    <name evidence="2" type="ORF">AGRHK599_LOCUS143</name>
</gene>
<keyword evidence="1" id="KW-0812">Transmembrane</keyword>
<protein>
    <submittedName>
        <fullName evidence="2">Uncharacterized protein</fullName>
    </submittedName>
</protein>
<name>A0AAN2A1M8_RHIRH</name>
<evidence type="ECO:0000313" key="2">
    <source>
        <dbReference type="EMBL" id="CAD0210130.1"/>
    </source>
</evidence>
<accession>A0AAN2A1M8</accession>
<keyword evidence="1" id="KW-1133">Transmembrane helix</keyword>
<dbReference type="EMBL" id="CAICSX020000001">
    <property type="protein sequence ID" value="CAD0210130.1"/>
    <property type="molecule type" value="Genomic_DNA"/>
</dbReference>
<reference evidence="2 3" key="1">
    <citation type="submission" date="2020-06" db="EMBL/GenBank/DDBJ databases">
        <authorList>
            <person name="De Coninck B."/>
            <person name="Ibrahim H."/>
        </authorList>
    </citation>
    <scope>NUCLEOTIDE SEQUENCE [LARGE SCALE GENOMIC DNA]</scope>
    <source>
        <strain evidence="2">Ag_rhizogenes_K599</strain>
    </source>
</reference>
<proteinExistence type="predicted"/>
<dbReference type="Proteomes" id="UP000528185">
    <property type="component" value="Unassembled WGS sequence"/>
</dbReference>
<keyword evidence="1" id="KW-0472">Membrane</keyword>
<evidence type="ECO:0000313" key="3">
    <source>
        <dbReference type="Proteomes" id="UP000528185"/>
    </source>
</evidence>
<dbReference type="RefSeq" id="WP_161490901.1">
    <property type="nucleotide sequence ID" value="NZ_CAICSX020000001.1"/>
</dbReference>
<comment type="caution">
    <text evidence="2">The sequence shown here is derived from an EMBL/GenBank/DDBJ whole genome shotgun (WGS) entry which is preliminary data.</text>
</comment>
<sequence>MGAIDINRLMVVLGVVVIACIAAASNYRVEISGGTVKFEKNIERTDSHVFSPSVYVER</sequence>
<evidence type="ECO:0000256" key="1">
    <source>
        <dbReference type="SAM" id="Phobius"/>
    </source>
</evidence>